<protein>
    <recommendedName>
        <fullName evidence="3 5">Regulatory protein RecX</fullName>
    </recommendedName>
</protein>
<organism evidence="9 10">
    <name type="scientific">Granulosicoccus antarcticus IMCC3135</name>
    <dbReference type="NCBI Taxonomy" id="1192854"/>
    <lineage>
        <taxon>Bacteria</taxon>
        <taxon>Pseudomonadati</taxon>
        <taxon>Pseudomonadota</taxon>
        <taxon>Gammaproteobacteria</taxon>
        <taxon>Chromatiales</taxon>
        <taxon>Granulosicoccaceae</taxon>
        <taxon>Granulosicoccus</taxon>
    </lineage>
</organism>
<feature type="domain" description="RecX second three-helical" evidence="6">
    <location>
        <begin position="64"/>
        <end position="104"/>
    </location>
</feature>
<dbReference type="PANTHER" id="PTHR33602">
    <property type="entry name" value="REGULATORY PROTEIN RECX FAMILY PROTEIN"/>
    <property type="match status" value="1"/>
</dbReference>
<proteinExistence type="inferred from homology"/>
<keyword evidence="4 5" id="KW-0963">Cytoplasm</keyword>
<dbReference type="RefSeq" id="WP_088917776.1">
    <property type="nucleotide sequence ID" value="NZ_CP018632.1"/>
</dbReference>
<dbReference type="OrthoDB" id="7066780at2"/>
<dbReference type="AlphaFoldDB" id="A0A2Z2NMM4"/>
<dbReference type="InterPro" id="IPR053924">
    <property type="entry name" value="RecX_HTH_2nd"/>
</dbReference>
<evidence type="ECO:0000259" key="6">
    <source>
        <dbReference type="Pfam" id="PF02631"/>
    </source>
</evidence>
<keyword evidence="10" id="KW-1185">Reference proteome</keyword>
<dbReference type="Proteomes" id="UP000250079">
    <property type="component" value="Chromosome"/>
</dbReference>
<dbReference type="HAMAP" id="MF_01114">
    <property type="entry name" value="RecX"/>
    <property type="match status" value="1"/>
</dbReference>
<evidence type="ECO:0000256" key="5">
    <source>
        <dbReference type="HAMAP-Rule" id="MF_01114"/>
    </source>
</evidence>
<name>A0A2Z2NMM4_9GAMM</name>
<dbReference type="Gene3D" id="1.10.10.10">
    <property type="entry name" value="Winged helix-like DNA-binding domain superfamily/Winged helix DNA-binding domain"/>
    <property type="match status" value="3"/>
</dbReference>
<dbReference type="GO" id="GO:0005737">
    <property type="term" value="C:cytoplasm"/>
    <property type="evidence" value="ECO:0007669"/>
    <property type="project" value="UniProtKB-SubCell"/>
</dbReference>
<dbReference type="Pfam" id="PF21982">
    <property type="entry name" value="RecX_HTH1"/>
    <property type="match status" value="1"/>
</dbReference>
<dbReference type="GO" id="GO:0006282">
    <property type="term" value="P:regulation of DNA repair"/>
    <property type="evidence" value="ECO:0007669"/>
    <property type="project" value="UniProtKB-UniRule"/>
</dbReference>
<dbReference type="Pfam" id="PF02631">
    <property type="entry name" value="RecX_HTH2"/>
    <property type="match status" value="1"/>
</dbReference>
<dbReference type="InterPro" id="IPR003783">
    <property type="entry name" value="Regulatory_RecX"/>
</dbReference>
<evidence type="ECO:0000259" key="8">
    <source>
        <dbReference type="Pfam" id="PF21982"/>
    </source>
</evidence>
<dbReference type="InterPro" id="IPR053925">
    <property type="entry name" value="RecX_HTH_3rd"/>
</dbReference>
<dbReference type="Pfam" id="PF21981">
    <property type="entry name" value="RecX_HTH3"/>
    <property type="match status" value="1"/>
</dbReference>
<evidence type="ECO:0000256" key="4">
    <source>
        <dbReference type="ARBA" id="ARBA00022490"/>
    </source>
</evidence>
<dbReference type="KEGG" id="gai:IMCC3135_11895"/>
<evidence type="ECO:0000313" key="10">
    <source>
        <dbReference type="Proteomes" id="UP000250079"/>
    </source>
</evidence>
<feature type="domain" description="RecX third three-helical" evidence="7">
    <location>
        <begin position="109"/>
        <end position="154"/>
    </location>
</feature>
<dbReference type="EMBL" id="CP018632">
    <property type="protein sequence ID" value="ASJ72469.1"/>
    <property type="molecule type" value="Genomic_DNA"/>
</dbReference>
<evidence type="ECO:0000256" key="3">
    <source>
        <dbReference type="ARBA" id="ARBA00018111"/>
    </source>
</evidence>
<evidence type="ECO:0000256" key="2">
    <source>
        <dbReference type="ARBA" id="ARBA00009695"/>
    </source>
</evidence>
<comment type="similarity">
    <text evidence="2 5">Belongs to the RecX family.</text>
</comment>
<comment type="function">
    <text evidence="5">Modulates RecA activity.</text>
</comment>
<dbReference type="PANTHER" id="PTHR33602:SF1">
    <property type="entry name" value="REGULATORY PROTEIN RECX FAMILY PROTEIN"/>
    <property type="match status" value="1"/>
</dbReference>
<comment type="subcellular location">
    <subcellularLocation>
        <location evidence="1 5">Cytoplasm</location>
    </subcellularLocation>
</comment>
<evidence type="ECO:0000259" key="7">
    <source>
        <dbReference type="Pfam" id="PF21981"/>
    </source>
</evidence>
<dbReference type="InterPro" id="IPR053926">
    <property type="entry name" value="RecX_HTH_1st"/>
</dbReference>
<evidence type="ECO:0000256" key="1">
    <source>
        <dbReference type="ARBA" id="ARBA00004496"/>
    </source>
</evidence>
<feature type="domain" description="RecX first three-helical" evidence="8">
    <location>
        <begin position="18"/>
        <end position="57"/>
    </location>
</feature>
<sequence>MNDSLTAEEIAAKEATQAYGAAIRLLASRDHSVVELTRKLKQREHGSVAIDAALVELIEANYVNDARYAELYAEQRMNHGYGPLSIRSKLATRGLDSHHVRRAMQLLDVDWVEQAEKVIYKRFTSHEITDTDQAATARIARFLQGRGFNSSDVLRGLNQARRELGRTPSG</sequence>
<accession>A0A2Z2NMM4</accession>
<evidence type="ECO:0000313" key="9">
    <source>
        <dbReference type="EMBL" id="ASJ72469.1"/>
    </source>
</evidence>
<dbReference type="InterPro" id="IPR036388">
    <property type="entry name" value="WH-like_DNA-bd_sf"/>
</dbReference>
<reference evidence="9 10" key="1">
    <citation type="submission" date="2016-12" db="EMBL/GenBank/DDBJ databases">
        <authorList>
            <person name="Song W.-J."/>
            <person name="Kurnit D.M."/>
        </authorList>
    </citation>
    <scope>NUCLEOTIDE SEQUENCE [LARGE SCALE GENOMIC DNA]</scope>
    <source>
        <strain evidence="9 10">IMCC3135</strain>
    </source>
</reference>
<gene>
    <name evidence="5 9" type="primary">recX</name>
    <name evidence="9" type="ORF">IMCC3135_11895</name>
</gene>